<dbReference type="SUPFAM" id="SSF69322">
    <property type="entry name" value="Tricorn protease domain 2"/>
    <property type="match status" value="1"/>
</dbReference>
<name>A0A922MJT3_SPOEX</name>
<gene>
    <name evidence="1" type="ORF">HF086_007812</name>
</gene>
<comment type="caution">
    <text evidence="1">The sequence shown here is derived from an EMBL/GenBank/DDBJ whole genome shotgun (WGS) entry which is preliminary data.</text>
</comment>
<evidence type="ECO:0008006" key="3">
    <source>
        <dbReference type="Google" id="ProtNLM"/>
    </source>
</evidence>
<evidence type="ECO:0000313" key="1">
    <source>
        <dbReference type="EMBL" id="KAH9637783.1"/>
    </source>
</evidence>
<dbReference type="AlphaFoldDB" id="A0A922MJT3"/>
<sequence>MAEETYFELTKRFTTVTKNEIAHLSWHNPMLTVRKNKRLNFLEYSYNLECLDRNLDFLESSLVCPTTSPATEVCKADFLKSEMRNADFTDMLLDSAFWPHNEALTQEMTGITMCKWSPQEFLRSSSIVAVLNNIGGVEFFIKDKIVWKSILNLSPYIIKVLEHNKKPECFEELKESVYILETSAICWAPELNSDGSCCFMTAQKNGTLLFWQLFSTMDEPQLIGYVATNMEDMSVIRWIPKSSDTFFIIGTNLLGQIFAYDLKLENSAIKLIKTCRLWSHKDRMAAVALKYLKINDKTIFITSKHRHLLVQAIDNDGNIVSQYLNNINDHRISDIVYTSDGIYVGIINFKIFKVNIILSGDNLNVSLVPLPIKDSYPLYELYSLHFSPNNVMCALSVVERKVLARKEALKLEIIFIGKEIKPECMLDSLLSNPTKKLTHYWDCVELLRFQITKLKWIPNLDYNELYASGAHDIYKLKIYLILLTYILGLKKVLRLSGVTLPETSTDKVKEKILYLHAKQLLENLCTKCQNEGQLSDLDMESLYGSKTYLEYYAKKYKTDIQLDQNILNALEDSCEYVCQCCDEPIKGFSCKSGHLNMFCMATFTPITTDDYLLCRCCNSTSRADLGIADPLCIFCDLYLVKPD</sequence>
<dbReference type="Proteomes" id="UP000814243">
    <property type="component" value="Unassembled WGS sequence"/>
</dbReference>
<protein>
    <recommendedName>
        <fullName evidence="3">Transcription factor IIIC 90kDa subunit N-terminal domain-containing protein</fullName>
    </recommendedName>
</protein>
<dbReference type="EMBL" id="JACEFF010000437">
    <property type="protein sequence ID" value="KAH9637783.1"/>
    <property type="molecule type" value="Genomic_DNA"/>
</dbReference>
<organism evidence="1 2">
    <name type="scientific">Spodoptera exigua</name>
    <name type="common">Beet armyworm</name>
    <name type="synonym">Noctua fulgens</name>
    <dbReference type="NCBI Taxonomy" id="7107"/>
    <lineage>
        <taxon>Eukaryota</taxon>
        <taxon>Metazoa</taxon>
        <taxon>Ecdysozoa</taxon>
        <taxon>Arthropoda</taxon>
        <taxon>Hexapoda</taxon>
        <taxon>Insecta</taxon>
        <taxon>Pterygota</taxon>
        <taxon>Neoptera</taxon>
        <taxon>Endopterygota</taxon>
        <taxon>Lepidoptera</taxon>
        <taxon>Glossata</taxon>
        <taxon>Ditrysia</taxon>
        <taxon>Noctuoidea</taxon>
        <taxon>Noctuidae</taxon>
        <taxon>Amphipyrinae</taxon>
        <taxon>Spodoptera</taxon>
    </lineage>
</organism>
<evidence type="ECO:0000313" key="2">
    <source>
        <dbReference type="Proteomes" id="UP000814243"/>
    </source>
</evidence>
<proteinExistence type="predicted"/>
<reference evidence="1" key="1">
    <citation type="journal article" date="2021" name="G3 (Bethesda)">
        <title>Genome and transcriptome analysis of the beet armyworm Spodoptera exigua reveals targets for pest control. .</title>
        <authorList>
            <person name="Simon S."/>
            <person name="Breeschoten T."/>
            <person name="Jansen H.J."/>
            <person name="Dirks R.P."/>
            <person name="Schranz M.E."/>
            <person name="Ros V.I.D."/>
        </authorList>
    </citation>
    <scope>NUCLEOTIDE SEQUENCE</scope>
    <source>
        <strain evidence="1">TB_SE_WUR_2020</strain>
    </source>
</reference>
<accession>A0A922MJT3</accession>